<dbReference type="AlphaFoldDB" id="A0A0A2V457"/>
<evidence type="ECO:0000313" key="3">
    <source>
        <dbReference type="Proteomes" id="UP000030106"/>
    </source>
</evidence>
<dbReference type="EMBL" id="ANFO01001723">
    <property type="protein sequence ID" value="KGQ02243.1"/>
    <property type="molecule type" value="Genomic_DNA"/>
</dbReference>
<evidence type="ECO:0000313" key="2">
    <source>
        <dbReference type="EMBL" id="KGQ02243.1"/>
    </source>
</evidence>
<sequence>MMSGARKAIRMGSMLFSMDAMRMPSLNAAENGRKVASPAARLTAAYNRPIRNSLRNTPGCLSGLAHMEGSMTRSASTCLQAARLINVIDGISAMNRIGPTICAAKAKNDQETVDQRPGVHGQGLLAEQTEAVSDPLPAGRRG</sequence>
<dbReference type="HOGENOM" id="CLU_1815466_0_0_1"/>
<proteinExistence type="predicted"/>
<accession>A0A0A2V457</accession>
<protein>
    <submittedName>
        <fullName evidence="2">Uncharacterized protein</fullName>
    </submittedName>
</protein>
<evidence type="ECO:0000256" key="1">
    <source>
        <dbReference type="SAM" id="MobiDB-lite"/>
    </source>
</evidence>
<dbReference type="Proteomes" id="UP000030106">
    <property type="component" value="Unassembled WGS sequence"/>
</dbReference>
<gene>
    <name evidence="2" type="ORF">BBAD15_g12547</name>
</gene>
<organism evidence="2 3">
    <name type="scientific">Beauveria bassiana D1-5</name>
    <dbReference type="NCBI Taxonomy" id="1245745"/>
    <lineage>
        <taxon>Eukaryota</taxon>
        <taxon>Fungi</taxon>
        <taxon>Dikarya</taxon>
        <taxon>Ascomycota</taxon>
        <taxon>Pezizomycotina</taxon>
        <taxon>Sordariomycetes</taxon>
        <taxon>Hypocreomycetidae</taxon>
        <taxon>Hypocreales</taxon>
        <taxon>Cordycipitaceae</taxon>
        <taxon>Beauveria</taxon>
    </lineage>
</organism>
<comment type="caution">
    <text evidence="2">The sequence shown here is derived from an EMBL/GenBank/DDBJ whole genome shotgun (WGS) entry which is preliminary data.</text>
</comment>
<reference evidence="2 3" key="1">
    <citation type="submission" date="2012-10" db="EMBL/GenBank/DDBJ databases">
        <title>Genome sequencing and analysis of entomopathogenic fungi Beauveria bassiana D1-5.</title>
        <authorList>
            <person name="Li Q."/>
            <person name="Wang L."/>
            <person name="Zhang Z."/>
            <person name="Wang Q."/>
            <person name="Ren J."/>
            <person name="Wang M."/>
            <person name="Xu W."/>
            <person name="Wang J."/>
            <person name="Lu Y."/>
            <person name="Du Q."/>
            <person name="Sun Z."/>
        </authorList>
    </citation>
    <scope>NUCLEOTIDE SEQUENCE [LARGE SCALE GENOMIC DNA]</scope>
    <source>
        <strain evidence="2 3">D1-5</strain>
    </source>
</reference>
<feature type="region of interest" description="Disordered" evidence="1">
    <location>
        <begin position="109"/>
        <end position="142"/>
    </location>
</feature>
<name>A0A0A2V457_BEABA</name>